<dbReference type="Gene3D" id="1.10.101.10">
    <property type="entry name" value="PGBD-like superfamily/PGBD"/>
    <property type="match status" value="1"/>
</dbReference>
<gene>
    <name evidence="5" type="ORF">HHL28_11160</name>
</gene>
<dbReference type="InterPro" id="IPR036366">
    <property type="entry name" value="PGBDSf"/>
</dbReference>
<dbReference type="EMBL" id="CP051775">
    <property type="protein sequence ID" value="QJE73570.1"/>
    <property type="molecule type" value="Genomic_DNA"/>
</dbReference>
<organism evidence="5 6">
    <name type="scientific">Aerophototrophica crusticola</name>
    <dbReference type="NCBI Taxonomy" id="1709002"/>
    <lineage>
        <taxon>Bacteria</taxon>
        <taxon>Pseudomonadati</taxon>
        <taxon>Pseudomonadota</taxon>
        <taxon>Alphaproteobacteria</taxon>
        <taxon>Rhodospirillales</taxon>
        <taxon>Rhodospirillaceae</taxon>
        <taxon>Aerophototrophica</taxon>
    </lineage>
</organism>
<dbReference type="Proteomes" id="UP000501891">
    <property type="component" value="Chromosome"/>
</dbReference>
<dbReference type="InterPro" id="IPR002477">
    <property type="entry name" value="Peptidoglycan-bd-like"/>
</dbReference>
<evidence type="ECO:0000256" key="2">
    <source>
        <dbReference type="SAM" id="Phobius"/>
    </source>
</evidence>
<keyword evidence="2" id="KW-1133">Transmembrane helix</keyword>
<evidence type="ECO:0000259" key="4">
    <source>
        <dbReference type="Pfam" id="PF01471"/>
    </source>
</evidence>
<dbReference type="SUPFAM" id="SSF47090">
    <property type="entry name" value="PGBD-like"/>
    <property type="match status" value="1"/>
</dbReference>
<feature type="transmembrane region" description="Helical" evidence="2">
    <location>
        <begin position="225"/>
        <end position="243"/>
    </location>
</feature>
<dbReference type="AlphaFoldDB" id="A0A858R809"/>
<evidence type="ECO:0000313" key="6">
    <source>
        <dbReference type="Proteomes" id="UP000501891"/>
    </source>
</evidence>
<dbReference type="PROSITE" id="PS51257">
    <property type="entry name" value="PROKAR_LIPOPROTEIN"/>
    <property type="match status" value="1"/>
</dbReference>
<feature type="chain" id="PRO_5032856260" evidence="3">
    <location>
        <begin position="28"/>
        <end position="298"/>
    </location>
</feature>
<evidence type="ECO:0000256" key="1">
    <source>
        <dbReference type="SAM" id="MobiDB-lite"/>
    </source>
</evidence>
<feature type="signal peptide" evidence="3">
    <location>
        <begin position="1"/>
        <end position="27"/>
    </location>
</feature>
<keyword evidence="3" id="KW-0732">Signal</keyword>
<name>A0A858R809_9PROT</name>
<keyword evidence="6" id="KW-1185">Reference proteome</keyword>
<proteinExistence type="predicted"/>
<dbReference type="InterPro" id="IPR036365">
    <property type="entry name" value="PGBD-like_sf"/>
</dbReference>
<evidence type="ECO:0000256" key="3">
    <source>
        <dbReference type="SAM" id="SignalP"/>
    </source>
</evidence>
<protein>
    <submittedName>
        <fullName evidence="5">Peptidoglycan-binding protein</fullName>
    </submittedName>
</protein>
<feature type="region of interest" description="Disordered" evidence="1">
    <location>
        <begin position="91"/>
        <end position="207"/>
    </location>
</feature>
<reference evidence="5" key="1">
    <citation type="submission" date="2020-04" db="EMBL/GenBank/DDBJ databases">
        <title>A desert anoxygenic phototrophic bacterium fixes CO2 using RubisCO under aerobic conditions.</title>
        <authorList>
            <person name="Tang K."/>
        </authorList>
    </citation>
    <scope>NUCLEOTIDE SEQUENCE [LARGE SCALE GENOMIC DNA]</scope>
    <source>
        <strain evidence="5">MIMtkB3</strain>
    </source>
</reference>
<dbReference type="KEGG" id="acru:HHL28_11160"/>
<accession>A0A858R809</accession>
<keyword evidence="2" id="KW-0812">Transmembrane</keyword>
<evidence type="ECO:0000313" key="5">
    <source>
        <dbReference type="EMBL" id="QJE73570.1"/>
    </source>
</evidence>
<dbReference type="Pfam" id="PF01471">
    <property type="entry name" value="PG_binding_1"/>
    <property type="match status" value="1"/>
</dbReference>
<sequence>MPKPSARLILPALAVAACCLVSAPAPARDAEPNGATIQWAQQILDDKGFYQGRASGKLDSATAAAISAYQKSVGLKATGRLDKATVDRLLAERSEKQAPTVGNLADPNSRAKPSSPMLREEEVRPQAAPTIRGVERGEGGEQTLLNTAPPDIARPAAGSPPGATPRAAPPAARVEPSPGAAPAPSVTAGDPAGPSAAPRASVEAEGGPEGGFDLSALTASNGVRYGLLGATGLIVLGMLFAWWRGGRVPAAPKPAPRAAAAPAPTATRRAPSLGGTSQPGRQGPTLTATPRAGMRPNR</sequence>
<feature type="domain" description="Peptidoglycan binding-like" evidence="4">
    <location>
        <begin position="34"/>
        <end position="89"/>
    </location>
</feature>
<keyword evidence="2" id="KW-0472">Membrane</keyword>
<feature type="region of interest" description="Disordered" evidence="1">
    <location>
        <begin position="249"/>
        <end position="298"/>
    </location>
</feature>
<feature type="compositionally biased region" description="Low complexity" evidence="1">
    <location>
        <begin position="153"/>
        <end position="178"/>
    </location>
</feature>
<feature type="compositionally biased region" description="Polar residues" evidence="1">
    <location>
        <begin position="274"/>
        <end position="288"/>
    </location>
</feature>
<feature type="compositionally biased region" description="Low complexity" evidence="1">
    <location>
        <begin position="256"/>
        <end position="271"/>
    </location>
</feature>